<dbReference type="InterPro" id="IPR044514">
    <property type="entry name" value="VIN3-like"/>
</dbReference>
<evidence type="ECO:0000256" key="6">
    <source>
        <dbReference type="SAM" id="MobiDB-lite"/>
    </source>
</evidence>
<dbReference type="Pfam" id="PF23380">
    <property type="entry name" value="VIN3_C"/>
    <property type="match status" value="1"/>
</dbReference>
<dbReference type="InterPro" id="IPR013783">
    <property type="entry name" value="Ig-like_fold"/>
</dbReference>
<evidence type="ECO:0000256" key="1">
    <source>
        <dbReference type="ARBA" id="ARBA00004123"/>
    </source>
</evidence>
<feature type="region of interest" description="Disordered" evidence="6">
    <location>
        <begin position="441"/>
        <end position="486"/>
    </location>
</feature>
<dbReference type="InterPro" id="IPR036116">
    <property type="entry name" value="FN3_sf"/>
</dbReference>
<dbReference type="Gene3D" id="2.60.40.10">
    <property type="entry name" value="Immunoglobulins"/>
    <property type="match status" value="1"/>
</dbReference>
<feature type="region of interest" description="Disordered" evidence="6">
    <location>
        <begin position="570"/>
        <end position="595"/>
    </location>
</feature>
<dbReference type="GO" id="GO:0005634">
    <property type="term" value="C:nucleus"/>
    <property type="evidence" value="ECO:0007669"/>
    <property type="project" value="UniProtKB-SubCell"/>
</dbReference>
<dbReference type="OMA" id="FCTSKAG"/>
<proteinExistence type="predicted"/>
<dbReference type="CDD" id="cd00063">
    <property type="entry name" value="FN3"/>
    <property type="match status" value="1"/>
</dbReference>
<dbReference type="InterPro" id="IPR003961">
    <property type="entry name" value="FN3_dom"/>
</dbReference>
<accession>A0A0K9PQ71</accession>
<dbReference type="Pfam" id="PF23376">
    <property type="entry name" value="Fn3_VIN3"/>
    <property type="match status" value="1"/>
</dbReference>
<dbReference type="GO" id="GO:0040029">
    <property type="term" value="P:epigenetic regulation of gene expression"/>
    <property type="evidence" value="ECO:0007669"/>
    <property type="project" value="InterPro"/>
</dbReference>
<evidence type="ECO:0000256" key="4">
    <source>
        <dbReference type="ARBA" id="ARBA00022833"/>
    </source>
</evidence>
<dbReference type="GO" id="GO:0010048">
    <property type="term" value="P:vernalization response"/>
    <property type="evidence" value="ECO:0007669"/>
    <property type="project" value="InterPro"/>
</dbReference>
<dbReference type="Pfam" id="PF07227">
    <property type="entry name" value="PHD_Oberon"/>
    <property type="match status" value="1"/>
</dbReference>
<comment type="subcellular location">
    <subcellularLocation>
        <location evidence="1">Nucleus</location>
    </subcellularLocation>
</comment>
<dbReference type="InterPro" id="IPR058585">
    <property type="entry name" value="Fn3_VIN3"/>
</dbReference>
<dbReference type="OrthoDB" id="600557at2759"/>
<name>A0A0K9PQ71_ZOSMR</name>
<organism evidence="8 9">
    <name type="scientific">Zostera marina</name>
    <name type="common">Eelgrass</name>
    <dbReference type="NCBI Taxonomy" id="29655"/>
    <lineage>
        <taxon>Eukaryota</taxon>
        <taxon>Viridiplantae</taxon>
        <taxon>Streptophyta</taxon>
        <taxon>Embryophyta</taxon>
        <taxon>Tracheophyta</taxon>
        <taxon>Spermatophyta</taxon>
        <taxon>Magnoliopsida</taxon>
        <taxon>Liliopsida</taxon>
        <taxon>Zosteraceae</taxon>
        <taxon>Zostera</taxon>
    </lineage>
</organism>
<gene>
    <name evidence="8" type="ORF">ZOSMA_189G00580</name>
</gene>
<dbReference type="SUPFAM" id="SSF49265">
    <property type="entry name" value="Fibronectin type III"/>
    <property type="match status" value="1"/>
</dbReference>
<evidence type="ECO:0000313" key="9">
    <source>
        <dbReference type="Proteomes" id="UP000036987"/>
    </source>
</evidence>
<evidence type="ECO:0000259" key="7">
    <source>
        <dbReference type="PROSITE" id="PS50853"/>
    </source>
</evidence>
<dbReference type="Proteomes" id="UP000036987">
    <property type="component" value="Unassembled WGS sequence"/>
</dbReference>
<feature type="domain" description="Fibronectin type-III" evidence="7">
    <location>
        <begin position="347"/>
        <end position="447"/>
    </location>
</feature>
<evidence type="ECO:0000256" key="5">
    <source>
        <dbReference type="ARBA" id="ARBA00023242"/>
    </source>
</evidence>
<comment type="caution">
    <text evidence="8">The sequence shown here is derived from an EMBL/GenBank/DDBJ whole genome shotgun (WGS) entry which is preliminary data.</text>
</comment>
<evidence type="ECO:0000256" key="3">
    <source>
        <dbReference type="ARBA" id="ARBA00022771"/>
    </source>
</evidence>
<keyword evidence="9" id="KW-1185">Reference proteome</keyword>
<keyword evidence="2" id="KW-0479">Metal-binding</keyword>
<dbReference type="GO" id="GO:0008270">
    <property type="term" value="F:zinc ion binding"/>
    <property type="evidence" value="ECO:0007669"/>
    <property type="project" value="UniProtKB-KW"/>
</dbReference>
<keyword evidence="3" id="KW-0863">Zinc-finger</keyword>
<keyword evidence="5" id="KW-0539">Nucleus</keyword>
<dbReference type="AlphaFoldDB" id="A0A0K9PQ71"/>
<feature type="region of interest" description="Disordered" evidence="6">
    <location>
        <begin position="94"/>
        <end position="113"/>
    </location>
</feature>
<dbReference type="STRING" id="29655.A0A0K9PQ71"/>
<keyword evidence="4" id="KW-0862">Zinc</keyword>
<sequence>MDGYSFDPTKLTSLSIDEKRDIIYALSRSPEDPSAVLQSWSRKDLLEVLCLEMGKERKYTSVTKIRLIEHLMGIVSEKILGKSHFKEEVTVSTTPSTMQLSSKRQRKDEHPTRIQPTNMSIDDTNTVIKFESSDNNSLQLCPNSACRAILNIENSFCKRCSCCICYTYDDNKDPSLWLVCSNINNPSEFDSCGTSCHIDCAMHHENSGIMKKTARDLRMDGTFYCVSCGKINDLLGFLRKQLQIAKDARRVDVLFYRIFLSHELLIGTEKYQALLRILDEAVKKLESEVGSIDSLNTMARLIVNRLSSGAQVQKLCASALELLDSIIPDAPELFSSGHHDEKKHKSYPLSASVEDITSTSLNFSISHDAPVSDSVSYTLRCRKIDDVGNLTEPLVKHLKLKLNQKYLVSELSPATKYMFSVTALYEGSDRMDELQTGVKMKGITKNGDDPNSSPRQGILTTNREDCLDSTDPTPETTDVVRSSSEDLDDVNKICQEEAHGLCVSALDEEHSNPTIQAPLISKNSSNLSDLNQVGTQEKSLSAENNMAITFEQSESVLPVTPSKLEEAAANKLSSKSAVDDGAKNRSLGMDRPIQNKNGGCSEGNYEYCVKVVRWLECTGHMETKFRVKFLTWFSLRATSQERRIVSVFIDTLIDDPPSLVSQLVDTFSEGISNNKRSNGVLSSGFCTRLFH</sequence>
<dbReference type="InterPro" id="IPR056990">
    <property type="entry name" value="VIN3-like_C"/>
</dbReference>
<feature type="compositionally biased region" description="Polar residues" evidence="6">
    <location>
        <begin position="449"/>
        <end position="461"/>
    </location>
</feature>
<feature type="compositionally biased region" description="Polar residues" evidence="6">
    <location>
        <begin position="470"/>
        <end position="482"/>
    </location>
</feature>
<dbReference type="PANTHER" id="PTHR46286:SF2">
    <property type="entry name" value="VIN3-LIKE PROTEIN 2"/>
    <property type="match status" value="1"/>
</dbReference>
<dbReference type="EMBL" id="LFYR01000691">
    <property type="protein sequence ID" value="KMZ71096.1"/>
    <property type="molecule type" value="Genomic_DNA"/>
</dbReference>
<dbReference type="PROSITE" id="PS50853">
    <property type="entry name" value="FN3"/>
    <property type="match status" value="1"/>
</dbReference>
<protein>
    <recommendedName>
        <fullName evidence="7">Fibronectin type-III domain-containing protein</fullName>
    </recommendedName>
</protein>
<reference evidence="9" key="1">
    <citation type="journal article" date="2016" name="Nature">
        <title>The genome of the seagrass Zostera marina reveals angiosperm adaptation to the sea.</title>
        <authorList>
            <person name="Olsen J.L."/>
            <person name="Rouze P."/>
            <person name="Verhelst B."/>
            <person name="Lin Y.-C."/>
            <person name="Bayer T."/>
            <person name="Collen J."/>
            <person name="Dattolo E."/>
            <person name="De Paoli E."/>
            <person name="Dittami S."/>
            <person name="Maumus F."/>
            <person name="Michel G."/>
            <person name="Kersting A."/>
            <person name="Lauritano C."/>
            <person name="Lohaus R."/>
            <person name="Toepel M."/>
            <person name="Tonon T."/>
            <person name="Vanneste K."/>
            <person name="Amirebrahimi M."/>
            <person name="Brakel J."/>
            <person name="Bostroem C."/>
            <person name="Chovatia M."/>
            <person name="Grimwood J."/>
            <person name="Jenkins J.W."/>
            <person name="Jueterbock A."/>
            <person name="Mraz A."/>
            <person name="Stam W.T."/>
            <person name="Tice H."/>
            <person name="Bornberg-Bauer E."/>
            <person name="Green P.J."/>
            <person name="Pearson G.A."/>
            <person name="Procaccini G."/>
            <person name="Duarte C.M."/>
            <person name="Schmutz J."/>
            <person name="Reusch T.B.H."/>
            <person name="Van de Peer Y."/>
        </authorList>
    </citation>
    <scope>NUCLEOTIDE SEQUENCE [LARGE SCALE GENOMIC DNA]</scope>
    <source>
        <strain evidence="9">cv. Finnish</strain>
    </source>
</reference>
<evidence type="ECO:0000313" key="8">
    <source>
        <dbReference type="EMBL" id="KMZ71096.1"/>
    </source>
</evidence>
<evidence type="ECO:0000256" key="2">
    <source>
        <dbReference type="ARBA" id="ARBA00022723"/>
    </source>
</evidence>
<dbReference type="PANTHER" id="PTHR46286">
    <property type="entry name" value="VIN3-LIKE PROTEIN 2-RELATED"/>
    <property type="match status" value="1"/>
</dbReference>
<dbReference type="InterPro" id="IPR032881">
    <property type="entry name" value="Oberon-like_PHD"/>
</dbReference>